<reference evidence="1 2" key="1">
    <citation type="submission" date="2012-11" db="EMBL/GenBank/DDBJ databases">
        <title>Whole genome sequence of Gluconacetobacter xylinus NBRC 13693.</title>
        <authorList>
            <person name="Azuma Y."/>
            <person name="Higashiura N."/>
            <person name="Hirakawa H."/>
            <person name="Matsushita K."/>
        </authorList>
    </citation>
    <scope>NUCLEOTIDE SEQUENCE [LARGE SCALE GENOMIC DNA]</scope>
    <source>
        <strain evidence="1 2">NBRC 13693</strain>
    </source>
</reference>
<evidence type="ECO:0000313" key="1">
    <source>
        <dbReference type="EMBL" id="GAN99152.1"/>
    </source>
</evidence>
<gene>
    <name evidence="1" type="ORF">Gxy13693_017_040</name>
</gene>
<comment type="caution">
    <text evidence="1">The sequence shown here is derived from an EMBL/GenBank/DDBJ whole genome shotgun (WGS) entry which is preliminary data.</text>
</comment>
<dbReference type="EMBL" id="BANJ01000017">
    <property type="protein sequence ID" value="GAN99152.1"/>
    <property type="molecule type" value="Genomic_DNA"/>
</dbReference>
<name>A0A0D6Q6H0_KOMXY</name>
<evidence type="ECO:0000313" key="2">
    <source>
        <dbReference type="Proteomes" id="UP000032683"/>
    </source>
</evidence>
<proteinExistence type="predicted"/>
<protein>
    <submittedName>
        <fullName evidence="1">Uncharacterized protein</fullName>
    </submittedName>
</protein>
<dbReference type="Proteomes" id="UP000032683">
    <property type="component" value="Unassembled WGS sequence"/>
</dbReference>
<accession>A0A0D6Q6H0</accession>
<dbReference type="AlphaFoldDB" id="A0A0D6Q6H0"/>
<sequence>MPYTRPLSPQPSVRAAMHAQPGTVPLAATQVISGHMQHAICPAICRKTGHGRGRCGNGTHEYISILQEAASLVCRDPFLSSGYAKIFLI</sequence>
<organism evidence="1 2">
    <name type="scientific">Komagataeibacter xylinus NBRC 13693</name>
    <dbReference type="NCBI Taxonomy" id="1234668"/>
    <lineage>
        <taxon>Bacteria</taxon>
        <taxon>Pseudomonadati</taxon>
        <taxon>Pseudomonadota</taxon>
        <taxon>Alphaproteobacteria</taxon>
        <taxon>Acetobacterales</taxon>
        <taxon>Acetobacteraceae</taxon>
        <taxon>Komagataeibacter</taxon>
    </lineage>
</organism>